<organism evidence="1 2">
    <name type="scientific">Amniculicola lignicola CBS 123094</name>
    <dbReference type="NCBI Taxonomy" id="1392246"/>
    <lineage>
        <taxon>Eukaryota</taxon>
        <taxon>Fungi</taxon>
        <taxon>Dikarya</taxon>
        <taxon>Ascomycota</taxon>
        <taxon>Pezizomycotina</taxon>
        <taxon>Dothideomycetes</taxon>
        <taxon>Pleosporomycetidae</taxon>
        <taxon>Pleosporales</taxon>
        <taxon>Amniculicolaceae</taxon>
        <taxon>Amniculicola</taxon>
    </lineage>
</organism>
<gene>
    <name evidence="1" type="ORF">P154DRAFT_440659</name>
</gene>
<sequence>VCICDDINWTGNCRYITACIGGHPSNCVVLDGSASSIGPDPGWKCYFYENALCHMSLQDPASVLVVRYPGLRNLVTDRGDWNDRVRSYNCFEDL</sequence>
<evidence type="ECO:0000313" key="1">
    <source>
        <dbReference type="EMBL" id="KAF1997748.1"/>
    </source>
</evidence>
<dbReference type="OrthoDB" id="2910287at2759"/>
<accession>A0A6A5W9D7</accession>
<protein>
    <submittedName>
        <fullName evidence="1">Uncharacterized protein</fullName>
    </submittedName>
</protein>
<evidence type="ECO:0000313" key="2">
    <source>
        <dbReference type="Proteomes" id="UP000799779"/>
    </source>
</evidence>
<dbReference type="AlphaFoldDB" id="A0A6A5W9D7"/>
<dbReference type="Proteomes" id="UP000799779">
    <property type="component" value="Unassembled WGS sequence"/>
</dbReference>
<dbReference type="EMBL" id="ML977610">
    <property type="protein sequence ID" value="KAF1997748.1"/>
    <property type="molecule type" value="Genomic_DNA"/>
</dbReference>
<keyword evidence="2" id="KW-1185">Reference proteome</keyword>
<feature type="non-terminal residue" evidence="1">
    <location>
        <position position="1"/>
    </location>
</feature>
<reference evidence="1" key="1">
    <citation type="journal article" date="2020" name="Stud. Mycol.">
        <title>101 Dothideomycetes genomes: a test case for predicting lifestyles and emergence of pathogens.</title>
        <authorList>
            <person name="Haridas S."/>
            <person name="Albert R."/>
            <person name="Binder M."/>
            <person name="Bloem J."/>
            <person name="Labutti K."/>
            <person name="Salamov A."/>
            <person name="Andreopoulos B."/>
            <person name="Baker S."/>
            <person name="Barry K."/>
            <person name="Bills G."/>
            <person name="Bluhm B."/>
            <person name="Cannon C."/>
            <person name="Castanera R."/>
            <person name="Culley D."/>
            <person name="Daum C."/>
            <person name="Ezra D."/>
            <person name="Gonzalez J."/>
            <person name="Henrissat B."/>
            <person name="Kuo A."/>
            <person name="Liang C."/>
            <person name="Lipzen A."/>
            <person name="Lutzoni F."/>
            <person name="Magnuson J."/>
            <person name="Mondo S."/>
            <person name="Nolan M."/>
            <person name="Ohm R."/>
            <person name="Pangilinan J."/>
            <person name="Park H.-J."/>
            <person name="Ramirez L."/>
            <person name="Alfaro M."/>
            <person name="Sun H."/>
            <person name="Tritt A."/>
            <person name="Yoshinaga Y."/>
            <person name="Zwiers L.-H."/>
            <person name="Turgeon B."/>
            <person name="Goodwin S."/>
            <person name="Spatafora J."/>
            <person name="Crous P."/>
            <person name="Grigoriev I."/>
        </authorList>
    </citation>
    <scope>NUCLEOTIDE SEQUENCE</scope>
    <source>
        <strain evidence="1">CBS 123094</strain>
    </source>
</reference>
<name>A0A6A5W9D7_9PLEO</name>
<proteinExistence type="predicted"/>
<dbReference type="Gene3D" id="2.60.20.10">
    <property type="entry name" value="Crystallins"/>
    <property type="match status" value="1"/>
</dbReference>